<feature type="compositionally biased region" description="Basic and acidic residues" evidence="2">
    <location>
        <begin position="205"/>
        <end position="215"/>
    </location>
</feature>
<dbReference type="PANTHER" id="PTHR13817">
    <property type="entry name" value="TITIN"/>
    <property type="match status" value="1"/>
</dbReference>
<dbReference type="SMART" id="SM00060">
    <property type="entry name" value="FN3"/>
    <property type="match status" value="2"/>
</dbReference>
<dbReference type="HOGENOM" id="CLU_682471_0_0_1"/>
<dbReference type="PANTHER" id="PTHR13817:SF73">
    <property type="entry name" value="FIBRONECTIN TYPE-III DOMAIN-CONTAINING PROTEIN"/>
    <property type="match status" value="1"/>
</dbReference>
<name>F6WM20_CIOIN</name>
<evidence type="ECO:0000256" key="1">
    <source>
        <dbReference type="ARBA" id="ARBA00022737"/>
    </source>
</evidence>
<dbReference type="Proteomes" id="UP000008144">
    <property type="component" value="Unassembled WGS sequence"/>
</dbReference>
<keyword evidence="3" id="KW-0472">Membrane</keyword>
<protein>
    <recommendedName>
        <fullName evidence="4">Fibronectin type-III domain-containing protein</fullName>
    </recommendedName>
</protein>
<evidence type="ECO:0000313" key="6">
    <source>
        <dbReference type="Proteomes" id="UP000008144"/>
    </source>
</evidence>
<dbReference type="CDD" id="cd00063">
    <property type="entry name" value="FN3"/>
    <property type="match status" value="2"/>
</dbReference>
<dbReference type="InterPro" id="IPR013783">
    <property type="entry name" value="Ig-like_fold"/>
</dbReference>
<reference evidence="5" key="2">
    <citation type="submission" date="2025-08" db="UniProtKB">
        <authorList>
            <consortium name="Ensembl"/>
        </authorList>
    </citation>
    <scope>IDENTIFICATION</scope>
</reference>
<feature type="domain" description="Fibronectin type-III" evidence="4">
    <location>
        <begin position="89"/>
        <end position="184"/>
    </location>
</feature>
<keyword evidence="1" id="KW-0677">Repeat</keyword>
<dbReference type="InterPro" id="IPR003961">
    <property type="entry name" value="FN3_dom"/>
</dbReference>
<feature type="domain" description="Fibronectin type-III" evidence="4">
    <location>
        <begin position="1"/>
        <end position="79"/>
    </location>
</feature>
<dbReference type="PRINTS" id="PR00014">
    <property type="entry name" value="FNTYPEIII"/>
</dbReference>
<proteinExistence type="predicted"/>
<feature type="transmembrane region" description="Helical" evidence="3">
    <location>
        <begin position="239"/>
        <end position="261"/>
    </location>
</feature>
<evidence type="ECO:0000259" key="4">
    <source>
        <dbReference type="PROSITE" id="PS50853"/>
    </source>
</evidence>
<dbReference type="PROSITE" id="PS50853">
    <property type="entry name" value="FN3"/>
    <property type="match status" value="2"/>
</dbReference>
<dbReference type="AlphaFoldDB" id="F6WM20"/>
<dbReference type="GeneTree" id="ENSGT00940000173753"/>
<dbReference type="Pfam" id="PF00041">
    <property type="entry name" value="fn3"/>
    <property type="match status" value="2"/>
</dbReference>
<evidence type="ECO:0000256" key="3">
    <source>
        <dbReference type="SAM" id="Phobius"/>
    </source>
</evidence>
<keyword evidence="3" id="KW-0812">Transmembrane</keyword>
<dbReference type="Ensembl" id="ENSCINT00000022493.2">
    <property type="protein sequence ID" value="ENSCINP00000022247.2"/>
    <property type="gene ID" value="ENSCING00000011698.2"/>
</dbReference>
<keyword evidence="6" id="KW-1185">Reference proteome</keyword>
<dbReference type="InterPro" id="IPR050964">
    <property type="entry name" value="Striated_Muscle_Regulatory"/>
</dbReference>
<keyword evidence="3" id="KW-1133">Transmembrane helix</keyword>
<feature type="region of interest" description="Disordered" evidence="2">
    <location>
        <begin position="200"/>
        <end position="225"/>
    </location>
</feature>
<dbReference type="STRING" id="7719.ENSCINP00000022247"/>
<organism evidence="5 6">
    <name type="scientific">Ciona intestinalis</name>
    <name type="common">Transparent sea squirt</name>
    <name type="synonym">Ascidia intestinalis</name>
    <dbReference type="NCBI Taxonomy" id="7719"/>
    <lineage>
        <taxon>Eukaryota</taxon>
        <taxon>Metazoa</taxon>
        <taxon>Chordata</taxon>
        <taxon>Tunicata</taxon>
        <taxon>Ascidiacea</taxon>
        <taxon>Phlebobranchia</taxon>
        <taxon>Cionidae</taxon>
        <taxon>Ciona</taxon>
    </lineage>
</organism>
<sequence length="404" mass="45057">MWYPRYNGGSPITEYIIEIKKVRAGGWKKLDEFISADSTTFMITGLKRGAAYKFRVTSVNTYGRSRPSSSTDPHYTDFGNQSPKILMSAPEITSVVSTNWSNVQINWSYDEAMSKKLNGYLILYWPSDRRKRKHKKKRLKNALATSYELTSLQSGVLYNVKIQAYNSRGKSPVSNLVVFEMPNNHSSPLVVMQGIRNVDNDEVSDPGHAKNHYGDDSSDNDNKSNNIVVKQQISRRDTAFMIAGGALVFVIIALAASGIIYRRSMTNIKKFLGRKPSNDKITASNGATPNDEYSGLNEGNPPYCECKEVSEHGYEHHHVHSDHILYCDHQECFASAPLWWVRGEERGEFCHIVPANAKRQPPPNPAGGAEATPQTAMVTRTYAGNIAGGYLSHPSQGETTEIIE</sequence>
<reference evidence="6" key="1">
    <citation type="journal article" date="2002" name="Science">
        <title>The draft genome of Ciona intestinalis: insights into chordate and vertebrate origins.</title>
        <authorList>
            <person name="Dehal P."/>
            <person name="Satou Y."/>
            <person name="Campbell R.K."/>
            <person name="Chapman J."/>
            <person name="Degnan B."/>
            <person name="De Tomaso A."/>
            <person name="Davidson B."/>
            <person name="Di Gregorio A."/>
            <person name="Gelpke M."/>
            <person name="Goodstein D.M."/>
            <person name="Harafuji N."/>
            <person name="Hastings K.E."/>
            <person name="Ho I."/>
            <person name="Hotta K."/>
            <person name="Huang W."/>
            <person name="Kawashima T."/>
            <person name="Lemaire P."/>
            <person name="Martinez D."/>
            <person name="Meinertzhagen I.A."/>
            <person name="Necula S."/>
            <person name="Nonaka M."/>
            <person name="Putnam N."/>
            <person name="Rash S."/>
            <person name="Saiga H."/>
            <person name="Satake M."/>
            <person name="Terry A."/>
            <person name="Yamada L."/>
            <person name="Wang H.G."/>
            <person name="Awazu S."/>
            <person name="Azumi K."/>
            <person name="Boore J."/>
            <person name="Branno M."/>
            <person name="Chin-Bow S."/>
            <person name="DeSantis R."/>
            <person name="Doyle S."/>
            <person name="Francino P."/>
            <person name="Keys D.N."/>
            <person name="Haga S."/>
            <person name="Hayashi H."/>
            <person name="Hino K."/>
            <person name="Imai K.S."/>
            <person name="Inaba K."/>
            <person name="Kano S."/>
            <person name="Kobayashi K."/>
            <person name="Kobayashi M."/>
            <person name="Lee B.I."/>
            <person name="Makabe K.W."/>
            <person name="Manohar C."/>
            <person name="Matassi G."/>
            <person name="Medina M."/>
            <person name="Mochizuki Y."/>
            <person name="Mount S."/>
            <person name="Morishita T."/>
            <person name="Miura S."/>
            <person name="Nakayama A."/>
            <person name="Nishizaka S."/>
            <person name="Nomoto H."/>
            <person name="Ohta F."/>
            <person name="Oishi K."/>
            <person name="Rigoutsos I."/>
            <person name="Sano M."/>
            <person name="Sasaki A."/>
            <person name="Sasakura Y."/>
            <person name="Shoguchi E."/>
            <person name="Shin-i T."/>
            <person name="Spagnuolo A."/>
            <person name="Stainier D."/>
            <person name="Suzuki M.M."/>
            <person name="Tassy O."/>
            <person name="Takatori N."/>
            <person name="Tokuoka M."/>
            <person name="Yagi K."/>
            <person name="Yoshizaki F."/>
            <person name="Wada S."/>
            <person name="Zhang C."/>
            <person name="Hyatt P.D."/>
            <person name="Larimer F."/>
            <person name="Detter C."/>
            <person name="Doggett N."/>
            <person name="Glavina T."/>
            <person name="Hawkins T."/>
            <person name="Richardson P."/>
            <person name="Lucas S."/>
            <person name="Kohara Y."/>
            <person name="Levine M."/>
            <person name="Satoh N."/>
            <person name="Rokhsar D.S."/>
        </authorList>
    </citation>
    <scope>NUCLEOTIDE SEQUENCE [LARGE SCALE GENOMIC DNA]</scope>
</reference>
<dbReference type="InParanoid" id="F6WM20"/>
<evidence type="ECO:0000313" key="5">
    <source>
        <dbReference type="Ensembl" id="ENSCINP00000022247.2"/>
    </source>
</evidence>
<accession>F6WM20</accession>
<dbReference type="SUPFAM" id="SSF49265">
    <property type="entry name" value="Fibronectin type III"/>
    <property type="match status" value="1"/>
</dbReference>
<reference evidence="5" key="3">
    <citation type="submission" date="2025-09" db="UniProtKB">
        <authorList>
            <consortium name="Ensembl"/>
        </authorList>
    </citation>
    <scope>IDENTIFICATION</scope>
</reference>
<dbReference type="Gene3D" id="2.60.40.10">
    <property type="entry name" value="Immunoglobulins"/>
    <property type="match status" value="2"/>
</dbReference>
<evidence type="ECO:0000256" key="2">
    <source>
        <dbReference type="SAM" id="MobiDB-lite"/>
    </source>
</evidence>
<dbReference type="InterPro" id="IPR036116">
    <property type="entry name" value="FN3_sf"/>
</dbReference>